<feature type="transmembrane region" description="Helical" evidence="1">
    <location>
        <begin position="192"/>
        <end position="212"/>
    </location>
</feature>
<protein>
    <submittedName>
        <fullName evidence="3">DMT family transporter</fullName>
    </submittedName>
</protein>
<comment type="caution">
    <text evidence="3">The sequence shown here is derived from an EMBL/GenBank/DDBJ whole genome shotgun (WGS) entry which is preliminary data.</text>
</comment>
<evidence type="ECO:0000256" key="1">
    <source>
        <dbReference type="SAM" id="Phobius"/>
    </source>
</evidence>
<proteinExistence type="predicted"/>
<keyword evidence="1" id="KW-1133">Transmembrane helix</keyword>
<feature type="transmembrane region" description="Helical" evidence="1">
    <location>
        <begin position="161"/>
        <end position="180"/>
    </location>
</feature>
<dbReference type="EMBL" id="JADPMV010000001">
    <property type="protein sequence ID" value="MBS7661675.1"/>
    <property type="molecule type" value="Genomic_DNA"/>
</dbReference>
<gene>
    <name evidence="3" type="ORF">I0D00_06910</name>
</gene>
<feature type="transmembrane region" description="Helical" evidence="1">
    <location>
        <begin position="252"/>
        <end position="269"/>
    </location>
</feature>
<name>A0ABS5PYX3_9PSED</name>
<accession>A0ABS5PYX3</accession>
<feature type="transmembrane region" description="Helical" evidence="1">
    <location>
        <begin position="55"/>
        <end position="76"/>
    </location>
</feature>
<dbReference type="InterPro" id="IPR037185">
    <property type="entry name" value="EmrE-like"/>
</dbReference>
<dbReference type="PANTHER" id="PTHR22911">
    <property type="entry name" value="ACYL-MALONYL CONDENSING ENZYME-RELATED"/>
    <property type="match status" value="1"/>
</dbReference>
<keyword evidence="1" id="KW-0812">Transmembrane</keyword>
<dbReference type="PANTHER" id="PTHR22911:SF103">
    <property type="entry name" value="BLR2811 PROTEIN"/>
    <property type="match status" value="1"/>
</dbReference>
<reference evidence="3 4" key="1">
    <citation type="journal article" date="2021" name="Syst. Appl. Microbiol.">
        <title>Pseudomonas lalucatii sp. nov. isolated from Vallgornera, a karstic cave in Mallorca, Western Mediterranean.</title>
        <authorList>
            <person name="Busquets A."/>
            <person name="Mulet M."/>
            <person name="Gomila M."/>
            <person name="Garcia-Valdes E."/>
        </authorList>
    </citation>
    <scope>NUCLEOTIDE SEQUENCE [LARGE SCALE GENOMIC DNA]</scope>
    <source>
        <strain evidence="3 4">R1b54</strain>
    </source>
</reference>
<dbReference type="Proteomes" id="UP001196601">
    <property type="component" value="Unassembled WGS sequence"/>
</dbReference>
<organism evidence="3 4">
    <name type="scientific">Pseudomonas lalucatii</name>
    <dbReference type="NCBI Taxonomy" id="1424203"/>
    <lineage>
        <taxon>Bacteria</taxon>
        <taxon>Pseudomonadati</taxon>
        <taxon>Pseudomonadota</taxon>
        <taxon>Gammaproteobacteria</taxon>
        <taxon>Pseudomonadales</taxon>
        <taxon>Pseudomonadaceae</taxon>
        <taxon>Pseudomonas</taxon>
    </lineage>
</organism>
<dbReference type="InterPro" id="IPR000620">
    <property type="entry name" value="EamA_dom"/>
</dbReference>
<feature type="transmembrane region" description="Helical" evidence="1">
    <location>
        <begin position="112"/>
        <end position="130"/>
    </location>
</feature>
<feature type="domain" description="EamA" evidence="2">
    <location>
        <begin position="19"/>
        <end position="152"/>
    </location>
</feature>
<dbReference type="Pfam" id="PF00892">
    <property type="entry name" value="EamA"/>
    <property type="match status" value="2"/>
</dbReference>
<feature type="domain" description="EamA" evidence="2">
    <location>
        <begin position="164"/>
        <end position="286"/>
    </location>
</feature>
<evidence type="ECO:0000259" key="2">
    <source>
        <dbReference type="Pfam" id="PF00892"/>
    </source>
</evidence>
<feature type="transmembrane region" description="Helical" evidence="1">
    <location>
        <begin position="88"/>
        <end position="106"/>
    </location>
</feature>
<keyword evidence="1" id="KW-0472">Membrane</keyword>
<feature type="transmembrane region" description="Helical" evidence="1">
    <location>
        <begin position="218"/>
        <end position="240"/>
    </location>
</feature>
<dbReference type="SUPFAM" id="SSF103481">
    <property type="entry name" value="Multidrug resistance efflux transporter EmrE"/>
    <property type="match status" value="2"/>
</dbReference>
<sequence length="302" mass="31882">MRETLANAPAVGGGATVNRGIGLCLLAMLVFASQDAITKVLVQDFAVAQFIMLRYWLFLVFALGYAHLRGGIALAARTRHPWLQLLRSLLSVGEIAIFSLGLRYLGLAESHALFAVFPLLAMALAGAVLGEFIGLRRWLAAAVGFAGTLVILRPGQGLFELAALIPLSAALAFAVYNLVTRLVSREDGFTTNMLYMAAVGAVVSTVFGLQAWQPPSPGEWGLMGLLSVSGIIAHLFLVKALEYAPAGVLQPFNYSLLIFAMVIGLVVFGDFPDTWTLVGAALVVAGGCYAIGAPKLTNSSAV</sequence>
<evidence type="ECO:0000313" key="3">
    <source>
        <dbReference type="EMBL" id="MBS7661675.1"/>
    </source>
</evidence>
<keyword evidence="4" id="KW-1185">Reference proteome</keyword>
<evidence type="ECO:0000313" key="4">
    <source>
        <dbReference type="Proteomes" id="UP001196601"/>
    </source>
</evidence>
<feature type="transmembrane region" description="Helical" evidence="1">
    <location>
        <begin position="275"/>
        <end position="292"/>
    </location>
</feature>